<dbReference type="PROSITE" id="PS51724">
    <property type="entry name" value="SPOR"/>
    <property type="match status" value="1"/>
</dbReference>
<dbReference type="Gene3D" id="3.30.70.1070">
    <property type="entry name" value="Sporulation related repeat"/>
    <property type="match status" value="1"/>
</dbReference>
<dbReference type="Pfam" id="PF05036">
    <property type="entry name" value="SPOR"/>
    <property type="match status" value="1"/>
</dbReference>
<dbReference type="EMBL" id="ARXX01000098">
    <property type="protein sequence ID" value="MBF5058393.1"/>
    <property type="molecule type" value="Genomic_DNA"/>
</dbReference>
<dbReference type="InterPro" id="IPR052521">
    <property type="entry name" value="Cell_div_SPOR-domain"/>
</dbReference>
<feature type="compositionally biased region" description="Pro residues" evidence="1">
    <location>
        <begin position="105"/>
        <end position="117"/>
    </location>
</feature>
<evidence type="ECO:0000256" key="1">
    <source>
        <dbReference type="SAM" id="MobiDB-lite"/>
    </source>
</evidence>
<name>A0ABS0AW69_9GAMM</name>
<dbReference type="RefSeq" id="WP_194866363.1">
    <property type="nucleotide sequence ID" value="NZ_ARXX01000098.1"/>
</dbReference>
<reference evidence="3 4" key="1">
    <citation type="submission" date="2012-09" db="EMBL/GenBank/DDBJ databases">
        <title>Genome Sequence of alkane-degrading Bacterium Alcanivorax sp. 521-1.</title>
        <authorList>
            <person name="Lai Q."/>
            <person name="Shao Z."/>
        </authorList>
    </citation>
    <scope>NUCLEOTIDE SEQUENCE [LARGE SCALE GENOMIC DNA]</scope>
    <source>
        <strain evidence="3 4">521-1</strain>
    </source>
</reference>
<proteinExistence type="predicted"/>
<gene>
    <name evidence="3" type="ORF">Y5W_03687</name>
</gene>
<evidence type="ECO:0000259" key="2">
    <source>
        <dbReference type="PROSITE" id="PS51724"/>
    </source>
</evidence>
<feature type="region of interest" description="Disordered" evidence="1">
    <location>
        <begin position="42"/>
        <end position="134"/>
    </location>
</feature>
<feature type="compositionally biased region" description="Basic and acidic residues" evidence="1">
    <location>
        <begin position="70"/>
        <end position="84"/>
    </location>
</feature>
<protein>
    <recommendedName>
        <fullName evidence="2">SPOR domain-containing protein</fullName>
    </recommendedName>
</protein>
<organism evidence="3 4">
    <name type="scientific">Alloalcanivorax profundimaris</name>
    <dbReference type="NCBI Taxonomy" id="2735259"/>
    <lineage>
        <taxon>Bacteria</taxon>
        <taxon>Pseudomonadati</taxon>
        <taxon>Pseudomonadota</taxon>
        <taxon>Gammaproteobacteria</taxon>
        <taxon>Oceanospirillales</taxon>
        <taxon>Alcanivoracaceae</taxon>
        <taxon>Alloalcanivorax</taxon>
    </lineage>
</organism>
<accession>A0ABS0AW69</accession>
<evidence type="ECO:0000313" key="4">
    <source>
        <dbReference type="Proteomes" id="UP000662703"/>
    </source>
</evidence>
<keyword evidence="4" id="KW-1185">Reference proteome</keyword>
<dbReference type="PANTHER" id="PTHR38687">
    <property type="entry name" value="CELL DIVISION PROTEIN DEDD-RELATED"/>
    <property type="match status" value="1"/>
</dbReference>
<feature type="compositionally biased region" description="Low complexity" evidence="1">
    <location>
        <begin position="118"/>
        <end position="129"/>
    </location>
</feature>
<dbReference type="InterPro" id="IPR007730">
    <property type="entry name" value="SPOR-like_dom"/>
</dbReference>
<dbReference type="InterPro" id="IPR036680">
    <property type="entry name" value="SPOR-like_sf"/>
</dbReference>
<dbReference type="SUPFAM" id="SSF110997">
    <property type="entry name" value="Sporulation related repeat"/>
    <property type="match status" value="1"/>
</dbReference>
<evidence type="ECO:0000313" key="3">
    <source>
        <dbReference type="EMBL" id="MBF5058393.1"/>
    </source>
</evidence>
<comment type="caution">
    <text evidence="3">The sequence shown here is derived from an EMBL/GenBank/DDBJ whole genome shotgun (WGS) entry which is preliminary data.</text>
</comment>
<sequence>MQQRTRQRLIGLLLLLLLAAIVAPLVLRSPEQVRVALDMSIPEPPAMDEPEVAPVIGEREQAATDEQISDEQRAVAEAGERALDDAPATPDTGETPSREPRPDPEPAAEPEPAPAPAGEPAAEQGGQDAPRPGFTVQVASFSDAANAEALVTRLRDAGYNAYHRTVSQDGNHWERVFVGPEIKRGDAEALRQRLADDKGFALDGLVRAFVP</sequence>
<dbReference type="Proteomes" id="UP000662703">
    <property type="component" value="Unassembled WGS sequence"/>
</dbReference>
<dbReference type="PANTHER" id="PTHR38687:SF1">
    <property type="entry name" value="CELL DIVISION PROTEIN DEDD"/>
    <property type="match status" value="1"/>
</dbReference>
<feature type="domain" description="SPOR" evidence="2">
    <location>
        <begin position="128"/>
        <end position="208"/>
    </location>
</feature>